<feature type="region of interest" description="Disordered" evidence="1">
    <location>
        <begin position="334"/>
        <end position="354"/>
    </location>
</feature>
<dbReference type="CDD" id="cd07438">
    <property type="entry name" value="PHP_HisPPase_AMP"/>
    <property type="match status" value="1"/>
</dbReference>
<dbReference type="PANTHER" id="PTHR42924:SF3">
    <property type="entry name" value="POLYMERASE_HISTIDINOL PHOSPHATASE N-TERMINAL DOMAIN-CONTAINING PROTEIN"/>
    <property type="match status" value="1"/>
</dbReference>
<dbReference type="InterPro" id="IPR003141">
    <property type="entry name" value="Pol/His_phosphatase_N"/>
</dbReference>
<feature type="domain" description="Polymerase/histidinol phosphatase N-terminal" evidence="2">
    <location>
        <begin position="13"/>
        <end position="77"/>
    </location>
</feature>
<evidence type="ECO:0000259" key="2">
    <source>
        <dbReference type="SMART" id="SM00481"/>
    </source>
</evidence>
<name>A0A9X2RRU5_9ACTN</name>
<keyword evidence="4" id="KW-1185">Reference proteome</keyword>
<dbReference type="InterPro" id="IPR004013">
    <property type="entry name" value="PHP_dom"/>
</dbReference>
<dbReference type="Pfam" id="PF04738">
    <property type="entry name" value="Lant_dehydr_N"/>
    <property type="match status" value="1"/>
</dbReference>
<dbReference type="SUPFAM" id="SSF89550">
    <property type="entry name" value="PHP domain-like"/>
    <property type="match status" value="1"/>
</dbReference>
<sequence>MMPGVPAHRATPLDLHLHTRCSDGDETPAEVARRCLAAGLRAAAVTDHNTMAGVAGFARAAGGALTVVPGCEVTAEWRGEEVHCLAYFTDPADRLIQLFQHRIRRVHDAELDWWRAWTERARAIGVPLTWDLVSERLGGDRVAYVGDYLALLAGTAGDDPRFTPYAPASYDRIAADWCRPGQPLHVPQPWRPGLLDVLTWIGEAGGAAVLAHPAGVLDASDDEECTALLKPLCEAGLSGLEAWTSWHTPAESSRLARICASLGLVATAGSDYHGTRVKSWVPGPGLLPAPPADPMAILDALHDRAAATASGGSYVTAGPPPTAALHVSHAQEGTMTSATAHDHGRAAADPAADPADPVPFAERAWHLVPVVVLRQAGFPMELLAPLADTAAAAEADALMELRARLAALADDVKDLLRDHKVPGRQRMSSWVGQLRPVPEAELAEALAGPPGDGRVADALRAYQETAARLAADWSSFAARHRERLDAAGFAVARAFTDDPALRDVLLLSNDAAYPGFAAWLDSFAGDTGRHTRKMTDLLAMYLQRVTTKNETHAHFGPFTVGRTAPGCAPGITWSSSSPQPLERRSCFTHWAAERLAAAAGETPGLADCVRPRRRPLAFLRDGRIDLYAFTTRDGLDTDWDFRHLGGAAVSTGEAWLWEQCDGERTVRELRTAWDARYGPGADAGLDVDADFNADADFDADADADAATAAESGVGPGTGTPSFDRALRRLTEHEWVIAEFEIPVGDSRPLAALRDLLSAAPGGLARPLLAATERFEQDLARFSALPPAERPALLADAKDRFEKLTRVPANRHRGLHYADRSILFEEAHSGLAGLTVGPDVARFITDELSVVYETVLAGPRLRMRRESAILTRWAAARFGTGTAVPLDRLYAEFFRDRERLAAECATVDAELAVLDAEITHALLGDDTGRAETVVPRERLEAVLGAHPATPPAVCNPDVLFAAENREALARGDFTAVIGDCHAVREVVTHTSFGPLVQERAPELLPEVYRGYLSLLDDDEILVNLSRGHPDKSSTQLCYPCHDLEVYGRSPQTRDKVLQPSQLYVVVTGGRLELRARGVGGRLRLMAPPAGGPSILQDPLSPFAFPRHFGGVGLRAEALEHIPRIRCGRVVLQRETWRIPAAALRGTALSGSRTAADDAAEFLSARRLRTGHGLPRHVFAKVPGEPKPLYVDWDAPLLVRQLSRLARRTGGTVEISEMLPAPDRRWLEVGGRRYTSELRCAVFSPGRPR</sequence>
<evidence type="ECO:0000313" key="4">
    <source>
        <dbReference type="Proteomes" id="UP001142374"/>
    </source>
</evidence>
<dbReference type="GO" id="GO:0004534">
    <property type="term" value="F:5'-3' RNA exonuclease activity"/>
    <property type="evidence" value="ECO:0007669"/>
    <property type="project" value="TreeGrafter"/>
</dbReference>
<gene>
    <name evidence="3" type="ORF">NQU55_29580</name>
</gene>
<dbReference type="Gene3D" id="3.20.20.140">
    <property type="entry name" value="Metal-dependent hydrolases"/>
    <property type="match status" value="1"/>
</dbReference>
<dbReference type="InterPro" id="IPR052018">
    <property type="entry name" value="PHP_domain"/>
</dbReference>
<protein>
    <submittedName>
        <fullName evidence="3">Lantibiotic dehydratase</fullName>
    </submittedName>
</protein>
<evidence type="ECO:0000313" key="3">
    <source>
        <dbReference type="EMBL" id="MCQ8773881.1"/>
    </source>
</evidence>
<dbReference type="RefSeq" id="WP_256791495.1">
    <property type="nucleotide sequence ID" value="NZ_JANIID010000035.1"/>
</dbReference>
<dbReference type="AlphaFoldDB" id="A0A9X2RRU5"/>
<dbReference type="Proteomes" id="UP001142374">
    <property type="component" value="Unassembled WGS sequence"/>
</dbReference>
<dbReference type="EMBL" id="JANIID010000035">
    <property type="protein sequence ID" value="MCQ8773881.1"/>
    <property type="molecule type" value="Genomic_DNA"/>
</dbReference>
<dbReference type="GO" id="GO:0035312">
    <property type="term" value="F:5'-3' DNA exonuclease activity"/>
    <property type="evidence" value="ECO:0007669"/>
    <property type="project" value="TreeGrafter"/>
</dbReference>
<dbReference type="InterPro" id="IPR006827">
    <property type="entry name" value="Lant_deHydtase_N"/>
</dbReference>
<dbReference type="SMART" id="SM00481">
    <property type="entry name" value="POLIIIAc"/>
    <property type="match status" value="1"/>
</dbReference>
<accession>A0A9X2RRU5</accession>
<dbReference type="InterPro" id="IPR016195">
    <property type="entry name" value="Pol/histidinol_Pase-like"/>
</dbReference>
<organism evidence="3 4">
    <name type="scientific">Streptomyces telluris</name>
    <dbReference type="NCBI Taxonomy" id="2720021"/>
    <lineage>
        <taxon>Bacteria</taxon>
        <taxon>Bacillati</taxon>
        <taxon>Actinomycetota</taxon>
        <taxon>Actinomycetes</taxon>
        <taxon>Kitasatosporales</taxon>
        <taxon>Streptomycetaceae</taxon>
        <taxon>Streptomyces</taxon>
    </lineage>
</organism>
<reference evidence="3" key="1">
    <citation type="submission" date="2022-06" db="EMBL/GenBank/DDBJ databases">
        <title>WGS of actinobacteria.</title>
        <authorList>
            <person name="Thawai C."/>
        </authorList>
    </citation>
    <scope>NUCLEOTIDE SEQUENCE</scope>
    <source>
        <strain evidence="3">AA8</strain>
    </source>
</reference>
<dbReference type="Gene3D" id="1.10.150.650">
    <property type="match status" value="1"/>
</dbReference>
<comment type="caution">
    <text evidence="3">The sequence shown here is derived from an EMBL/GenBank/DDBJ whole genome shotgun (WGS) entry which is preliminary data.</text>
</comment>
<evidence type="ECO:0000256" key="1">
    <source>
        <dbReference type="SAM" id="MobiDB-lite"/>
    </source>
</evidence>
<proteinExistence type="predicted"/>
<dbReference type="Pfam" id="PF02811">
    <property type="entry name" value="PHP"/>
    <property type="match status" value="1"/>
</dbReference>
<dbReference type="PANTHER" id="PTHR42924">
    <property type="entry name" value="EXONUCLEASE"/>
    <property type="match status" value="1"/>
</dbReference>